<proteinExistence type="predicted"/>
<comment type="caution">
    <text evidence="3">The sequence shown here is derived from an EMBL/GenBank/DDBJ whole genome shotgun (WGS) entry which is preliminary data.</text>
</comment>
<name>A0ABY2J647_9MICO</name>
<keyword evidence="1" id="KW-0812">Transmembrane</keyword>
<dbReference type="RefSeq" id="WP_134362558.1">
    <property type="nucleotide sequence ID" value="NZ_SOGJ01000011.1"/>
</dbReference>
<gene>
    <name evidence="3" type="ORF">E3O65_04740</name>
</gene>
<dbReference type="EMBL" id="SOGJ01000011">
    <property type="protein sequence ID" value="TFD00398.1"/>
    <property type="molecule type" value="Genomic_DNA"/>
</dbReference>
<evidence type="ECO:0000313" key="4">
    <source>
        <dbReference type="Proteomes" id="UP000298355"/>
    </source>
</evidence>
<dbReference type="Pfam" id="PF07811">
    <property type="entry name" value="TadE"/>
    <property type="match status" value="1"/>
</dbReference>
<keyword evidence="4" id="KW-1185">Reference proteome</keyword>
<dbReference type="InterPro" id="IPR012495">
    <property type="entry name" value="TadE-like_dom"/>
</dbReference>
<keyword evidence="1" id="KW-1133">Transmembrane helix</keyword>
<evidence type="ECO:0000256" key="1">
    <source>
        <dbReference type="SAM" id="Phobius"/>
    </source>
</evidence>
<feature type="transmembrane region" description="Helical" evidence="1">
    <location>
        <begin position="20"/>
        <end position="46"/>
    </location>
</feature>
<protein>
    <submittedName>
        <fullName evidence="3">Pilus assembly protein</fullName>
    </submittedName>
</protein>
<keyword evidence="1" id="KW-0472">Membrane</keyword>
<feature type="domain" description="TadE-like" evidence="2">
    <location>
        <begin position="17"/>
        <end position="59"/>
    </location>
</feature>
<reference evidence="3 4" key="1">
    <citation type="submission" date="2019-03" db="EMBL/GenBank/DDBJ databases">
        <title>Genomics of glacier-inhabiting Cryobacterium strains.</title>
        <authorList>
            <person name="Liu Q."/>
            <person name="Xin Y.-H."/>
        </authorList>
    </citation>
    <scope>NUCLEOTIDE SEQUENCE [LARGE SCALE GENOMIC DNA]</scope>
    <source>
        <strain evidence="3 4">TMT4-23</strain>
    </source>
</reference>
<dbReference type="Proteomes" id="UP000298355">
    <property type="component" value="Unassembled WGS sequence"/>
</dbReference>
<evidence type="ECO:0000259" key="2">
    <source>
        <dbReference type="Pfam" id="PF07811"/>
    </source>
</evidence>
<evidence type="ECO:0000313" key="3">
    <source>
        <dbReference type="EMBL" id="TFD00398.1"/>
    </source>
</evidence>
<accession>A0ABY2J647</accession>
<organism evidence="3 4">
    <name type="scientific">Cryobacterium breve</name>
    <dbReference type="NCBI Taxonomy" id="1259258"/>
    <lineage>
        <taxon>Bacteria</taxon>
        <taxon>Bacillati</taxon>
        <taxon>Actinomycetota</taxon>
        <taxon>Actinomycetes</taxon>
        <taxon>Micrococcales</taxon>
        <taxon>Microbacteriaceae</taxon>
        <taxon>Cryobacterium</taxon>
    </lineage>
</organism>
<sequence>MVGTGRHRSRPPGGEQGSAAAEFVMVGALLTVLTLAVMQLGIALLVRNTVLDAAAEGARYAALADSGLGEGAARTRELITASIGPAYATDVEATYGDFGGFPSVQVRVVAPLPLLALFGVDRGLEVVGHAAVESLR</sequence>